<feature type="region of interest" description="Disordered" evidence="1">
    <location>
        <begin position="76"/>
        <end position="117"/>
    </location>
</feature>
<dbReference type="Proteomes" id="UP000702425">
    <property type="component" value="Unassembled WGS sequence"/>
</dbReference>
<evidence type="ECO:0000256" key="2">
    <source>
        <dbReference type="SAM" id="Phobius"/>
    </source>
</evidence>
<dbReference type="GO" id="GO:0004180">
    <property type="term" value="F:carboxypeptidase activity"/>
    <property type="evidence" value="ECO:0007669"/>
    <property type="project" value="UniProtKB-KW"/>
</dbReference>
<keyword evidence="2" id="KW-0472">Membrane</keyword>
<comment type="caution">
    <text evidence="4">The sequence shown here is derived from an EMBL/GenBank/DDBJ whole genome shotgun (WGS) entry which is preliminary data.</text>
</comment>
<dbReference type="PANTHER" id="PTHR34385:SF1">
    <property type="entry name" value="PEPTIDOGLYCAN L-ALANYL-D-GLUTAMATE ENDOPEPTIDASE CWLK"/>
    <property type="match status" value="1"/>
</dbReference>
<keyword evidence="4" id="KW-0645">Protease</keyword>
<dbReference type="EC" id="3.4.-.-" evidence="4"/>
<protein>
    <submittedName>
        <fullName evidence="4">Carboxypeptidase YodJ</fullName>
        <ecNumber evidence="4">3.4.-.-</ecNumber>
    </submittedName>
</protein>
<dbReference type="InterPro" id="IPR009045">
    <property type="entry name" value="Zn_M74/Hedgehog-like"/>
</dbReference>
<name>A0ABX2D6M0_9CYAN</name>
<proteinExistence type="predicted"/>
<dbReference type="InterPro" id="IPR058193">
    <property type="entry name" value="VanY/YodJ_core_dom"/>
</dbReference>
<evidence type="ECO:0000256" key="1">
    <source>
        <dbReference type="SAM" id="MobiDB-lite"/>
    </source>
</evidence>
<dbReference type="PANTHER" id="PTHR34385">
    <property type="entry name" value="D-ALANYL-D-ALANINE CARBOXYPEPTIDASE"/>
    <property type="match status" value="1"/>
</dbReference>
<evidence type="ECO:0000313" key="4">
    <source>
        <dbReference type="EMBL" id="NQE38259.1"/>
    </source>
</evidence>
<reference evidence="4 5" key="1">
    <citation type="journal article" date="2020" name="Sci. Rep.">
        <title>A novel cyanobacterial geosmin producer, revising GeoA distribution and dispersion patterns in Bacteria.</title>
        <authorList>
            <person name="Churro C."/>
            <person name="Semedo-Aguiar A.P."/>
            <person name="Silva A.D."/>
            <person name="Pereira-Leal J.B."/>
            <person name="Leite R.B."/>
        </authorList>
    </citation>
    <scope>NUCLEOTIDE SEQUENCE [LARGE SCALE GENOMIC DNA]</scope>
    <source>
        <strain evidence="4 5">IPMA8</strain>
    </source>
</reference>
<keyword evidence="4" id="KW-0378">Hydrolase</keyword>
<dbReference type="EMBL" id="SRRZ01000195">
    <property type="protein sequence ID" value="NQE38259.1"/>
    <property type="molecule type" value="Genomic_DNA"/>
</dbReference>
<feature type="transmembrane region" description="Helical" evidence="2">
    <location>
        <begin position="43"/>
        <end position="63"/>
    </location>
</feature>
<feature type="compositionally biased region" description="Low complexity" evidence="1">
    <location>
        <begin position="81"/>
        <end position="95"/>
    </location>
</feature>
<keyword evidence="5" id="KW-1185">Reference proteome</keyword>
<dbReference type="CDD" id="cd14852">
    <property type="entry name" value="LD-carboxypeptidase"/>
    <property type="match status" value="1"/>
</dbReference>
<accession>A0ABX2D6M0</accession>
<dbReference type="RefSeq" id="WP_172192868.1">
    <property type="nucleotide sequence ID" value="NZ_CAWPPK010000107.1"/>
</dbReference>
<keyword evidence="2" id="KW-1133">Transmembrane helix</keyword>
<keyword evidence="2" id="KW-0812">Transmembrane</keyword>
<dbReference type="InterPro" id="IPR052179">
    <property type="entry name" value="DD-CPase-like"/>
</dbReference>
<feature type="region of interest" description="Disordered" evidence="1">
    <location>
        <begin position="1"/>
        <end position="36"/>
    </location>
</feature>
<dbReference type="Gene3D" id="3.30.1380.10">
    <property type="match status" value="1"/>
</dbReference>
<keyword evidence="4" id="KW-0121">Carboxypeptidase</keyword>
<dbReference type="SUPFAM" id="SSF55166">
    <property type="entry name" value="Hedgehog/DD-peptidase"/>
    <property type="match status" value="1"/>
</dbReference>
<evidence type="ECO:0000259" key="3">
    <source>
        <dbReference type="Pfam" id="PF02557"/>
    </source>
</evidence>
<gene>
    <name evidence="4" type="primary">yodJ</name>
    <name evidence="4" type="ORF">E5S67_06044</name>
</gene>
<sequence length="278" mass="30102">MDNASLSRKPPQASELVADEIPEAVRDHPYPEAGQSQSKKKGLIWKLLGLAVLAFGVSIWLHLNFNLFPATSQAEQTQQNPAPASSASPSAASPATNPKVGTAAATPDNLLGHLPYPEAPAPDLVGVTSDGSIKLRTSAAAKYQEMANAAAASGIYFAPISGFRSVEDQQHVFFDVKAERRQNASKRAEVSAPPGYSEHHTGYAIDIGDGSAPENNLSPSFENTQAFKWLEANAVAFSFEMSFPKNNRQGVSYEPWHWRFVGDKQSLETFYKAHSMKK</sequence>
<feature type="domain" description="D-alanyl-D-alanine carboxypeptidase-like core" evidence="3">
    <location>
        <begin position="133"/>
        <end position="263"/>
    </location>
</feature>
<dbReference type="InterPro" id="IPR003709">
    <property type="entry name" value="VanY-like_core_dom"/>
</dbReference>
<evidence type="ECO:0000313" key="5">
    <source>
        <dbReference type="Proteomes" id="UP000702425"/>
    </source>
</evidence>
<dbReference type="Pfam" id="PF02557">
    <property type="entry name" value="VanY"/>
    <property type="match status" value="1"/>
</dbReference>
<organism evidence="4 5">
    <name type="scientific">Microcoleus asticus IPMA8</name>
    <dbReference type="NCBI Taxonomy" id="2563858"/>
    <lineage>
        <taxon>Bacteria</taxon>
        <taxon>Bacillati</taxon>
        <taxon>Cyanobacteriota</taxon>
        <taxon>Cyanophyceae</taxon>
        <taxon>Oscillatoriophycideae</taxon>
        <taxon>Oscillatoriales</taxon>
        <taxon>Microcoleaceae</taxon>
        <taxon>Microcoleus</taxon>
        <taxon>Microcoleus asticus</taxon>
    </lineage>
</organism>